<reference evidence="1 2" key="1">
    <citation type="submission" date="2015-12" db="EMBL/GenBank/DDBJ databases">
        <title>Dictyostelia acquired genes for synthesis and detection of signals that induce cell-type specialization by lateral gene transfer from prokaryotes.</title>
        <authorList>
            <person name="Gloeckner G."/>
            <person name="Schaap P."/>
        </authorList>
    </citation>
    <scope>NUCLEOTIDE SEQUENCE [LARGE SCALE GENOMIC DNA]</scope>
    <source>
        <strain evidence="1 2">TK</strain>
    </source>
</reference>
<name>A0A151ZDF7_TIELA</name>
<comment type="caution">
    <text evidence="1">The sequence shown here is derived from an EMBL/GenBank/DDBJ whole genome shotgun (WGS) entry which is preliminary data.</text>
</comment>
<protein>
    <submittedName>
        <fullName evidence="1">Uncharacterized protein</fullName>
    </submittedName>
</protein>
<evidence type="ECO:0000313" key="2">
    <source>
        <dbReference type="Proteomes" id="UP000076078"/>
    </source>
</evidence>
<sequence>MIVIFLEFDLNNKNINNKSAIYSINTSIYSILDITEEYIELLYINGTDTFLNIGRFHPENGDLISKIELENFQIDFAYGIQASYVYTNSDRLMMIGTDPISSNLTCCYWEINSTYAPIYCFISSAKSIMEGFIPIIPIGLVSNNNDMIALYYNELDQGKPYLIRFNIMNHSSNIEYPIDGFGDISVNNLPFVELKYNQEVVYLISNVVTSDDVLILYRLDFNETTGNYSMIFLYKFSQTDFLGGVVSVISQDGNYIYWCCFLYFWT</sequence>
<dbReference type="AlphaFoldDB" id="A0A151ZDF7"/>
<proteinExistence type="predicted"/>
<evidence type="ECO:0000313" key="1">
    <source>
        <dbReference type="EMBL" id="KYQ91959.1"/>
    </source>
</evidence>
<keyword evidence="2" id="KW-1185">Reference proteome</keyword>
<dbReference type="InParanoid" id="A0A151ZDF7"/>
<organism evidence="1 2">
    <name type="scientific">Tieghemostelium lacteum</name>
    <name type="common">Slime mold</name>
    <name type="synonym">Dictyostelium lacteum</name>
    <dbReference type="NCBI Taxonomy" id="361077"/>
    <lineage>
        <taxon>Eukaryota</taxon>
        <taxon>Amoebozoa</taxon>
        <taxon>Evosea</taxon>
        <taxon>Eumycetozoa</taxon>
        <taxon>Dictyostelia</taxon>
        <taxon>Dictyosteliales</taxon>
        <taxon>Raperosteliaceae</taxon>
        <taxon>Tieghemostelium</taxon>
    </lineage>
</organism>
<dbReference type="EMBL" id="LODT01000032">
    <property type="protein sequence ID" value="KYQ91959.1"/>
    <property type="molecule type" value="Genomic_DNA"/>
</dbReference>
<dbReference type="Proteomes" id="UP000076078">
    <property type="component" value="Unassembled WGS sequence"/>
</dbReference>
<gene>
    <name evidence="1" type="ORF">DLAC_07200</name>
</gene>
<accession>A0A151ZDF7</accession>